<protein>
    <recommendedName>
        <fullName evidence="5">Peptidase M20 dimerisation domain-containing protein</fullName>
    </recommendedName>
</protein>
<dbReference type="Pfam" id="PF01546">
    <property type="entry name" value="Peptidase_M20"/>
    <property type="match status" value="1"/>
</dbReference>
<name>A0A6C2YI48_9BACT</name>
<proteinExistence type="predicted"/>
<dbReference type="KEGG" id="tim:GMBLW1_30190"/>
<dbReference type="SUPFAM" id="SSF53187">
    <property type="entry name" value="Zn-dependent exopeptidases"/>
    <property type="match status" value="1"/>
</dbReference>
<keyword evidence="1" id="KW-0479">Metal-binding</keyword>
<gene>
    <name evidence="3" type="ORF">GMBLW1_30190</name>
</gene>
<dbReference type="GO" id="GO:0046872">
    <property type="term" value="F:metal ion binding"/>
    <property type="evidence" value="ECO:0007669"/>
    <property type="project" value="UniProtKB-KW"/>
</dbReference>
<dbReference type="SUPFAM" id="SSF55031">
    <property type="entry name" value="Bacterial exopeptidase dimerisation domain"/>
    <property type="match status" value="1"/>
</dbReference>
<accession>A0A6C2YI48</accession>
<sequence length="397" mass="42738">MTALPADCVDRIRRAINRDRLLATATELIAVPSPTGQAGAVSDRLAELITADGFAVRREIADHPAAPAVLATLDSGKPGPTMQFNGHLDVVHLPFVPPRVEGNRLLGSGSCDMKAGVAAAWEAVRALRDADALPMGKILFSANDLHEAPWGLGEQLNALIRAGIHGDAVLIPESLRTPLPIAGRGSATWKLHLRRSGEPVHEVYRPMDEPSVIAAAADWVARLEQFDRELAQESHPLAGAASVFIGQIHSGEIYNQYPQVCMIEGTRRWLDGTSSDAVRADFFARLDALARDRGVTVDCEWKLIREAFQLDPHCRLVEAFQANHALLSGEPLPIGAKRFVDDGNSFWGIAGIPAITHGPIAAGAHTVHEWVDLDDLVRVATLYALTAVSFCSGESLV</sequence>
<dbReference type="PANTHER" id="PTHR43808:SF25">
    <property type="entry name" value="PEPTIDASE M20 DIMERISATION DOMAIN-CONTAINING PROTEIN"/>
    <property type="match status" value="1"/>
</dbReference>
<dbReference type="InParanoid" id="A0A6C2YI48"/>
<evidence type="ECO:0000313" key="4">
    <source>
        <dbReference type="Proteomes" id="UP000464378"/>
    </source>
</evidence>
<dbReference type="AlphaFoldDB" id="A0A6C2YI48"/>
<dbReference type="InterPro" id="IPR036264">
    <property type="entry name" value="Bact_exopeptidase_dim_dom"/>
</dbReference>
<dbReference type="Gene3D" id="3.40.630.10">
    <property type="entry name" value="Zn peptidases"/>
    <property type="match status" value="1"/>
</dbReference>
<dbReference type="RefSeq" id="WP_162656102.1">
    <property type="nucleotide sequence ID" value="NZ_LR593887.1"/>
</dbReference>
<evidence type="ECO:0008006" key="5">
    <source>
        <dbReference type="Google" id="ProtNLM"/>
    </source>
</evidence>
<dbReference type="InterPro" id="IPR050072">
    <property type="entry name" value="Peptidase_M20A"/>
</dbReference>
<evidence type="ECO:0000256" key="1">
    <source>
        <dbReference type="ARBA" id="ARBA00022723"/>
    </source>
</evidence>
<evidence type="ECO:0000313" key="3">
    <source>
        <dbReference type="EMBL" id="VIP00941.1"/>
    </source>
</evidence>
<dbReference type="EMBL" id="LR593887">
    <property type="protein sequence ID" value="VTR97300.1"/>
    <property type="molecule type" value="Genomic_DNA"/>
</dbReference>
<dbReference type="EMBL" id="LR586016">
    <property type="protein sequence ID" value="VIP00941.1"/>
    <property type="molecule type" value="Genomic_DNA"/>
</dbReference>
<keyword evidence="4" id="KW-1185">Reference proteome</keyword>
<dbReference type="Gene3D" id="3.30.70.360">
    <property type="match status" value="1"/>
</dbReference>
<reference evidence="3" key="1">
    <citation type="submission" date="2019-04" db="EMBL/GenBank/DDBJ databases">
        <authorList>
            <consortium name="Science for Life Laboratories"/>
        </authorList>
    </citation>
    <scope>NUCLEOTIDE SEQUENCE</scope>
    <source>
        <strain evidence="3">MBLW1</strain>
    </source>
</reference>
<dbReference type="GO" id="GO:0016787">
    <property type="term" value="F:hydrolase activity"/>
    <property type="evidence" value="ECO:0007669"/>
    <property type="project" value="UniProtKB-KW"/>
</dbReference>
<dbReference type="PANTHER" id="PTHR43808">
    <property type="entry name" value="ACETYLORNITHINE DEACETYLASE"/>
    <property type="match status" value="1"/>
</dbReference>
<dbReference type="Proteomes" id="UP000464378">
    <property type="component" value="Chromosome"/>
</dbReference>
<dbReference type="InterPro" id="IPR002933">
    <property type="entry name" value="Peptidase_M20"/>
</dbReference>
<evidence type="ECO:0000256" key="2">
    <source>
        <dbReference type="ARBA" id="ARBA00022801"/>
    </source>
</evidence>
<keyword evidence="2" id="KW-0378">Hydrolase</keyword>
<organism evidence="3">
    <name type="scientific">Tuwongella immobilis</name>
    <dbReference type="NCBI Taxonomy" id="692036"/>
    <lineage>
        <taxon>Bacteria</taxon>
        <taxon>Pseudomonadati</taxon>
        <taxon>Planctomycetota</taxon>
        <taxon>Planctomycetia</taxon>
        <taxon>Gemmatales</taxon>
        <taxon>Gemmataceae</taxon>
        <taxon>Tuwongella</taxon>
    </lineage>
</organism>